<dbReference type="Gene3D" id="3.20.20.100">
    <property type="entry name" value="NADP-dependent oxidoreductase domain"/>
    <property type="match status" value="1"/>
</dbReference>
<evidence type="ECO:0000313" key="8">
    <source>
        <dbReference type="EMBL" id="ABZ74403.1"/>
    </source>
</evidence>
<dbReference type="GO" id="GO:0051596">
    <property type="term" value="P:methylglyoxal catabolic process"/>
    <property type="evidence" value="ECO:0007669"/>
    <property type="project" value="TreeGrafter"/>
</dbReference>
<evidence type="ECO:0000256" key="1">
    <source>
        <dbReference type="ARBA" id="ARBA00007905"/>
    </source>
</evidence>
<dbReference type="OrthoDB" id="9804790at2"/>
<dbReference type="SUPFAM" id="SSF51430">
    <property type="entry name" value="NAD(P)-linked oxidoreductase"/>
    <property type="match status" value="1"/>
</dbReference>
<organism evidence="8">
    <name type="scientific">Caulobacter sp. (strain K31)</name>
    <dbReference type="NCBI Taxonomy" id="366602"/>
    <lineage>
        <taxon>Bacteria</taxon>
        <taxon>Pseudomonadati</taxon>
        <taxon>Pseudomonadota</taxon>
        <taxon>Alphaproteobacteria</taxon>
        <taxon>Caulobacterales</taxon>
        <taxon>Caulobacteraceae</taxon>
        <taxon>Caulobacter</taxon>
    </lineage>
</organism>
<dbReference type="PANTHER" id="PTHR43827">
    <property type="entry name" value="2,5-DIKETO-D-GLUCONIC ACID REDUCTASE"/>
    <property type="match status" value="1"/>
</dbReference>
<dbReference type="KEGG" id="cak:Caul_5283"/>
<dbReference type="InterPro" id="IPR023210">
    <property type="entry name" value="NADP_OxRdtase_dom"/>
</dbReference>
<dbReference type="HOGENOM" id="CLU_023205_0_1_5"/>
<sequence>MTVPSVRSGAIDIPAIGFSTFKTAVYEKQGLKVRPLLDTALEAGYRHFDTAQVYGTEQDVGAAIAASGLRRDEVFISTKVWVDNLGDGDLQRSVEASLQKLQVDQVDLLLVHWPRPSPPLSQTLKALNDAHARGMTKALGFCNYPSALMRQAAAQLDSPLATNQVEFHPYLAQEALRETAADLGASLTAWSPLAQGWIVKDPWLANIGKQHGKTPAQVALRFLIQQGAVVIPRTKTPARIAENLNIFDFRLLDEEMAILRDRATQRQRIGDWIDRSFQWDVR</sequence>
<proteinExistence type="inferred from homology"/>
<evidence type="ECO:0000256" key="5">
    <source>
        <dbReference type="PIRSR" id="PIRSR000097-2"/>
    </source>
</evidence>
<evidence type="ECO:0000256" key="2">
    <source>
        <dbReference type="ARBA" id="ARBA00022857"/>
    </source>
</evidence>
<dbReference type="InterPro" id="IPR036812">
    <property type="entry name" value="NAD(P)_OxRdtase_dom_sf"/>
</dbReference>
<keyword evidence="8" id="KW-0614">Plasmid</keyword>
<dbReference type="PANTHER" id="PTHR43827:SF3">
    <property type="entry name" value="NADP-DEPENDENT OXIDOREDUCTASE DOMAIN-CONTAINING PROTEIN"/>
    <property type="match status" value="1"/>
</dbReference>
<evidence type="ECO:0000256" key="3">
    <source>
        <dbReference type="ARBA" id="ARBA00023002"/>
    </source>
</evidence>
<protein>
    <submittedName>
        <fullName evidence="8">Aldo/keto reductase</fullName>
    </submittedName>
</protein>
<name>B0T916_CAUSK</name>
<keyword evidence="2" id="KW-0521">NADP</keyword>
<dbReference type="PIRSF" id="PIRSF000097">
    <property type="entry name" value="AKR"/>
    <property type="match status" value="1"/>
</dbReference>
<dbReference type="GO" id="GO:1990002">
    <property type="term" value="F:methylglyoxal reductase (NADPH) (acetol producing) activity"/>
    <property type="evidence" value="ECO:0007669"/>
    <property type="project" value="TreeGrafter"/>
</dbReference>
<dbReference type="Pfam" id="PF00248">
    <property type="entry name" value="Aldo_ket_red"/>
    <property type="match status" value="1"/>
</dbReference>
<comment type="similarity">
    <text evidence="1">Belongs to the aldo/keto reductase family.</text>
</comment>
<feature type="domain" description="NADP-dependent oxidoreductase" evidence="7">
    <location>
        <begin position="32"/>
        <end position="260"/>
    </location>
</feature>
<dbReference type="EMBL" id="CP000928">
    <property type="protein sequence ID" value="ABZ74403.1"/>
    <property type="molecule type" value="Genomic_DNA"/>
</dbReference>
<dbReference type="PROSITE" id="PS00063">
    <property type="entry name" value="ALDOKETO_REDUCTASE_3"/>
    <property type="match status" value="1"/>
</dbReference>
<dbReference type="PRINTS" id="PR00069">
    <property type="entry name" value="ALDKETRDTASE"/>
</dbReference>
<evidence type="ECO:0000256" key="4">
    <source>
        <dbReference type="PIRSR" id="PIRSR000097-1"/>
    </source>
</evidence>
<dbReference type="AlphaFoldDB" id="B0T916"/>
<dbReference type="PROSITE" id="PS00798">
    <property type="entry name" value="ALDOKETO_REDUCTASE_1"/>
    <property type="match status" value="1"/>
</dbReference>
<geneLocation type="plasmid" evidence="8">
    <name>pCAUL01</name>
</geneLocation>
<feature type="site" description="Lowers pKa of active site Tyr" evidence="6">
    <location>
        <position position="79"/>
    </location>
</feature>
<reference evidence="8" key="1">
    <citation type="submission" date="2008-01" db="EMBL/GenBank/DDBJ databases">
        <title>Complete sequence of plasmid1 pCAUL01 of Caulobacter sp. K31.</title>
        <authorList>
            <consortium name="US DOE Joint Genome Institute"/>
            <person name="Copeland A."/>
            <person name="Lucas S."/>
            <person name="Lapidus A."/>
            <person name="Barry K."/>
            <person name="Glavina del Rio T."/>
            <person name="Dalin E."/>
            <person name="Tice H."/>
            <person name="Pitluck S."/>
            <person name="Bruce D."/>
            <person name="Goodwin L."/>
            <person name="Thompson L.S."/>
            <person name="Brettin T."/>
            <person name="Detter J.C."/>
            <person name="Han C."/>
            <person name="Schmutz J."/>
            <person name="Larimer F."/>
            <person name="Land M."/>
            <person name="Hauser L."/>
            <person name="Kyrpides N."/>
            <person name="Kim E."/>
            <person name="Stephens C."/>
            <person name="Richardson P."/>
        </authorList>
    </citation>
    <scope>NUCLEOTIDE SEQUENCE [LARGE SCALE GENOMIC DNA]</scope>
    <source>
        <strain evidence="8">K31</strain>
        <plasmid evidence="8">pCAUL01</plasmid>
    </source>
</reference>
<feature type="active site" description="Proton donor" evidence="4">
    <location>
        <position position="54"/>
    </location>
</feature>
<feature type="binding site" evidence="5">
    <location>
        <position position="112"/>
    </location>
    <ligand>
        <name>substrate</name>
    </ligand>
</feature>
<dbReference type="InterPro" id="IPR020471">
    <property type="entry name" value="AKR"/>
</dbReference>
<accession>B0T916</accession>
<keyword evidence="3" id="KW-0560">Oxidoreductase</keyword>
<evidence type="ECO:0000256" key="6">
    <source>
        <dbReference type="PIRSR" id="PIRSR000097-3"/>
    </source>
</evidence>
<evidence type="ECO:0000259" key="7">
    <source>
        <dbReference type="Pfam" id="PF00248"/>
    </source>
</evidence>
<gene>
    <name evidence="8" type="ordered locus">Caul_5283</name>
</gene>
<dbReference type="InterPro" id="IPR018170">
    <property type="entry name" value="Aldo/ket_reductase_CS"/>
</dbReference>